<dbReference type="Gene3D" id="3.40.630.30">
    <property type="match status" value="1"/>
</dbReference>
<keyword evidence="3" id="KW-1185">Reference proteome</keyword>
<dbReference type="Pfam" id="PF13302">
    <property type="entry name" value="Acetyltransf_3"/>
    <property type="match status" value="1"/>
</dbReference>
<dbReference type="AlphaFoldDB" id="A0A6A8DL59"/>
<dbReference type="GO" id="GO:0016747">
    <property type="term" value="F:acyltransferase activity, transferring groups other than amino-acyl groups"/>
    <property type="evidence" value="ECO:0007669"/>
    <property type="project" value="InterPro"/>
</dbReference>
<dbReference type="EMBL" id="WJNG01000016">
    <property type="protein sequence ID" value="MRH44489.1"/>
    <property type="molecule type" value="Genomic_DNA"/>
</dbReference>
<feature type="domain" description="N-acetyltransferase" evidence="1">
    <location>
        <begin position="12"/>
        <end position="173"/>
    </location>
</feature>
<protein>
    <submittedName>
        <fullName evidence="2">GNAT family N-acetyltransferase</fullName>
    </submittedName>
</protein>
<organism evidence="2 3">
    <name type="scientific">Aquibacillus halophilus</name>
    <dbReference type="NCBI Taxonomy" id="930132"/>
    <lineage>
        <taxon>Bacteria</taxon>
        <taxon>Bacillati</taxon>
        <taxon>Bacillota</taxon>
        <taxon>Bacilli</taxon>
        <taxon>Bacillales</taxon>
        <taxon>Bacillaceae</taxon>
        <taxon>Aquibacillus</taxon>
    </lineage>
</organism>
<dbReference type="PANTHER" id="PTHR39173:SF1">
    <property type="entry name" value="ACETYLTRANSFERASE"/>
    <property type="match status" value="1"/>
</dbReference>
<dbReference type="InterPro" id="IPR000182">
    <property type="entry name" value="GNAT_dom"/>
</dbReference>
<dbReference type="Proteomes" id="UP000799092">
    <property type="component" value="Unassembled WGS sequence"/>
</dbReference>
<dbReference type="SUPFAM" id="SSF55729">
    <property type="entry name" value="Acyl-CoA N-acyltransferases (Nat)"/>
    <property type="match status" value="1"/>
</dbReference>
<dbReference type="RefSeq" id="WP_153738102.1">
    <property type="nucleotide sequence ID" value="NZ_WJNG01000016.1"/>
</dbReference>
<evidence type="ECO:0000313" key="3">
    <source>
        <dbReference type="Proteomes" id="UP000799092"/>
    </source>
</evidence>
<comment type="caution">
    <text evidence="2">The sequence shown here is derived from an EMBL/GenBank/DDBJ whole genome shotgun (WGS) entry which is preliminary data.</text>
</comment>
<gene>
    <name evidence="2" type="ORF">GH741_17735</name>
</gene>
<name>A0A6A8DL59_9BACI</name>
<evidence type="ECO:0000313" key="2">
    <source>
        <dbReference type="EMBL" id="MRH44489.1"/>
    </source>
</evidence>
<dbReference type="OrthoDB" id="9797989at2"/>
<reference evidence="2" key="1">
    <citation type="submission" date="2019-11" db="EMBL/GenBank/DDBJ databases">
        <authorList>
            <person name="Li J."/>
        </authorList>
    </citation>
    <scope>NUCLEOTIDE SEQUENCE</scope>
    <source>
        <strain evidence="2">B6B</strain>
    </source>
</reference>
<dbReference type="PROSITE" id="PS51186">
    <property type="entry name" value="GNAT"/>
    <property type="match status" value="1"/>
</dbReference>
<evidence type="ECO:0000259" key="1">
    <source>
        <dbReference type="PROSITE" id="PS51186"/>
    </source>
</evidence>
<sequence>MKKNLFLIKPTVKLKEEYLSFYKEWLDSGEDMIPWVIEKDPTNFEEMIQFLHNNEKGINLPNGWVPDSTYWMINENNKLIGVVNIRHQLTDLLLRSGGHIGYGIRPTERKKGFATALLSLSIEKSQQLGLTKILVVCDESNIGSAKTIINNGGVIDKDFVEEDGTIVKRYWIEL</sequence>
<proteinExistence type="predicted"/>
<accession>A0A6A8DL59</accession>
<keyword evidence="2" id="KW-0808">Transferase</keyword>
<dbReference type="PANTHER" id="PTHR39173">
    <property type="entry name" value="ACETYLTRANSFERASE"/>
    <property type="match status" value="1"/>
</dbReference>
<dbReference type="InterPro" id="IPR016181">
    <property type="entry name" value="Acyl_CoA_acyltransferase"/>
</dbReference>